<dbReference type="Proteomes" id="UP000509626">
    <property type="component" value="Chromosome"/>
</dbReference>
<dbReference type="GO" id="GO:0006629">
    <property type="term" value="P:lipid metabolic process"/>
    <property type="evidence" value="ECO:0007669"/>
    <property type="project" value="InterPro"/>
</dbReference>
<sequence>MSAEGGRTRRELLAAVGASGAVALAGCSGSPGDRSGEPDATAADVRLIGHRGCADQYPENTVLAVEESAPHVDVVEVDVQRCGSGELVVFHDDQLNRLTDGAGTVSSTDWGTLRELTVLDSGEPIPLLSDLLAAVPPDTGVNVELKHEGMAADVLAAVEGVENEVLLSSFSADALRELRAESEDAALAPVFSDSTEERLSLARELGCEAVHPDHELVPGSDLVSTAHDDGFAVNAWTVDGAETAGELVEAGVDGLIVDRWDVLDG</sequence>
<dbReference type="CDD" id="cd08556">
    <property type="entry name" value="GDPD"/>
    <property type="match status" value="1"/>
</dbReference>
<dbReference type="PROSITE" id="PS51318">
    <property type="entry name" value="TAT"/>
    <property type="match status" value="1"/>
</dbReference>
<dbReference type="PROSITE" id="PS51704">
    <property type="entry name" value="GP_PDE"/>
    <property type="match status" value="1"/>
</dbReference>
<dbReference type="AlphaFoldDB" id="A0A7D5L8F0"/>
<dbReference type="PROSITE" id="PS51257">
    <property type="entry name" value="PROKAR_LIPOPROTEIN"/>
    <property type="match status" value="1"/>
</dbReference>
<accession>A0A7D5L8F0</accession>
<feature type="domain" description="GP-PDE" evidence="1">
    <location>
        <begin position="45"/>
        <end position="265"/>
    </location>
</feature>
<dbReference type="SUPFAM" id="SSF51695">
    <property type="entry name" value="PLC-like phosphodiesterases"/>
    <property type="match status" value="1"/>
</dbReference>
<reference evidence="2 3" key="1">
    <citation type="submission" date="2020-06" db="EMBL/GenBank/DDBJ databases">
        <title>NJ-3-1, isolated from saline soil.</title>
        <authorList>
            <person name="Cui H.L."/>
            <person name="Shi X."/>
        </authorList>
    </citation>
    <scope>NUCLEOTIDE SEQUENCE [LARGE SCALE GENOMIC DNA]</scope>
    <source>
        <strain evidence="2 3">NJ-3-1</strain>
    </source>
</reference>
<keyword evidence="3" id="KW-1185">Reference proteome</keyword>
<dbReference type="OrthoDB" id="19020at2157"/>
<dbReference type="KEGG" id="halu:HUG12_02675"/>
<proteinExistence type="predicted"/>
<dbReference type="Gene3D" id="3.20.20.190">
    <property type="entry name" value="Phosphatidylinositol (PI) phosphodiesterase"/>
    <property type="match status" value="1"/>
</dbReference>
<dbReference type="GO" id="GO:0008081">
    <property type="term" value="F:phosphoric diester hydrolase activity"/>
    <property type="evidence" value="ECO:0007669"/>
    <property type="project" value="InterPro"/>
</dbReference>
<dbReference type="RefSeq" id="WP_179267292.1">
    <property type="nucleotide sequence ID" value="NZ_CP058579.1"/>
</dbReference>
<evidence type="ECO:0000313" key="3">
    <source>
        <dbReference type="Proteomes" id="UP000509626"/>
    </source>
</evidence>
<dbReference type="InterPro" id="IPR017946">
    <property type="entry name" value="PLC-like_Pdiesterase_TIM-brl"/>
</dbReference>
<dbReference type="PANTHER" id="PTHR46211:SF14">
    <property type="entry name" value="GLYCEROPHOSPHODIESTER PHOSPHODIESTERASE"/>
    <property type="match status" value="1"/>
</dbReference>
<protein>
    <submittedName>
        <fullName evidence="2">Glycerophosphodiester phosphodiesterase</fullName>
    </submittedName>
</protein>
<dbReference type="PANTHER" id="PTHR46211">
    <property type="entry name" value="GLYCEROPHOSPHORYL DIESTER PHOSPHODIESTERASE"/>
    <property type="match status" value="1"/>
</dbReference>
<name>A0A7D5L8F0_9EURY</name>
<dbReference type="InterPro" id="IPR030395">
    <property type="entry name" value="GP_PDE_dom"/>
</dbReference>
<dbReference type="EMBL" id="CP058579">
    <property type="protein sequence ID" value="QLG60706.1"/>
    <property type="molecule type" value="Genomic_DNA"/>
</dbReference>
<dbReference type="Pfam" id="PF03009">
    <property type="entry name" value="GDPD"/>
    <property type="match status" value="1"/>
</dbReference>
<dbReference type="GeneID" id="56036328"/>
<dbReference type="InterPro" id="IPR006311">
    <property type="entry name" value="TAT_signal"/>
</dbReference>
<organism evidence="2 3">
    <name type="scientific">Halorarum salinum</name>
    <dbReference type="NCBI Taxonomy" id="2743089"/>
    <lineage>
        <taxon>Archaea</taxon>
        <taxon>Methanobacteriati</taxon>
        <taxon>Methanobacteriota</taxon>
        <taxon>Stenosarchaea group</taxon>
        <taxon>Halobacteria</taxon>
        <taxon>Halobacteriales</taxon>
        <taxon>Haloferacaceae</taxon>
        <taxon>Halorarum</taxon>
    </lineage>
</organism>
<gene>
    <name evidence="2" type="ORF">HUG12_02675</name>
</gene>
<evidence type="ECO:0000313" key="2">
    <source>
        <dbReference type="EMBL" id="QLG60706.1"/>
    </source>
</evidence>
<evidence type="ECO:0000259" key="1">
    <source>
        <dbReference type="PROSITE" id="PS51704"/>
    </source>
</evidence>